<gene>
    <name evidence="1" type="ORF">AC579_7792</name>
</gene>
<reference evidence="1 2" key="1">
    <citation type="submission" date="2015-07" db="EMBL/GenBank/DDBJ databases">
        <title>Comparative genomics of the Sigatoka disease complex on banana suggests a link between parallel evolutionary changes in Pseudocercospora fijiensis and Pseudocercospora eumusae and increased virulence on the banana host.</title>
        <authorList>
            <person name="Chang T.-C."/>
            <person name="Salvucci A."/>
            <person name="Crous P.W."/>
            <person name="Stergiopoulos I."/>
        </authorList>
    </citation>
    <scope>NUCLEOTIDE SEQUENCE [LARGE SCALE GENOMIC DNA]</scope>
    <source>
        <strain evidence="1 2">CBS 116634</strain>
    </source>
</reference>
<keyword evidence="2" id="KW-1185">Reference proteome</keyword>
<proteinExistence type="predicted"/>
<comment type="caution">
    <text evidence="1">The sequence shown here is derived from an EMBL/GenBank/DDBJ whole genome shotgun (WGS) entry which is preliminary data.</text>
</comment>
<dbReference type="Proteomes" id="UP000073492">
    <property type="component" value="Unassembled WGS sequence"/>
</dbReference>
<evidence type="ECO:0000313" key="1">
    <source>
        <dbReference type="EMBL" id="KXT14768.1"/>
    </source>
</evidence>
<protein>
    <submittedName>
        <fullName evidence="1">Uncharacterized protein</fullName>
    </submittedName>
</protein>
<sequence>MTMIAPAYPSQHILTDEASVFKQAHGFFRNVHRLIDDSSLGLELSKAFWRVKVRVSINAHAVTTSE</sequence>
<evidence type="ECO:0000313" key="2">
    <source>
        <dbReference type="Proteomes" id="UP000073492"/>
    </source>
</evidence>
<dbReference type="AlphaFoldDB" id="A0A139IJ11"/>
<organism evidence="1 2">
    <name type="scientific">Pseudocercospora musae</name>
    <dbReference type="NCBI Taxonomy" id="113226"/>
    <lineage>
        <taxon>Eukaryota</taxon>
        <taxon>Fungi</taxon>
        <taxon>Dikarya</taxon>
        <taxon>Ascomycota</taxon>
        <taxon>Pezizomycotina</taxon>
        <taxon>Dothideomycetes</taxon>
        <taxon>Dothideomycetidae</taxon>
        <taxon>Mycosphaerellales</taxon>
        <taxon>Mycosphaerellaceae</taxon>
        <taxon>Pseudocercospora</taxon>
    </lineage>
</organism>
<accession>A0A139IJ11</accession>
<dbReference type="EMBL" id="LFZO01000075">
    <property type="protein sequence ID" value="KXT14768.1"/>
    <property type="molecule type" value="Genomic_DNA"/>
</dbReference>
<name>A0A139IJ11_9PEZI</name>